<protein>
    <submittedName>
        <fullName evidence="1">Uncharacterized protein</fullName>
    </submittedName>
</protein>
<sequence>MSSCGVSWRIWNN</sequence>
<reference evidence="1" key="2">
    <citation type="journal article" date="2015" name="Data Brief">
        <title>Shoot transcriptome of the giant reed, Arundo donax.</title>
        <authorList>
            <person name="Barrero R.A."/>
            <person name="Guerrero F.D."/>
            <person name="Moolhuijzen P."/>
            <person name="Goolsby J.A."/>
            <person name="Tidwell J."/>
            <person name="Bellgard S.E."/>
            <person name="Bellgard M.I."/>
        </authorList>
    </citation>
    <scope>NUCLEOTIDE SEQUENCE</scope>
    <source>
        <tissue evidence="1">Shoot tissue taken approximately 20 cm above the soil surface</tissue>
    </source>
</reference>
<accession>A0A0A9BS49</accession>
<name>A0A0A9BS49_ARUDO</name>
<reference evidence="1" key="1">
    <citation type="submission" date="2014-09" db="EMBL/GenBank/DDBJ databases">
        <authorList>
            <person name="Magalhaes I.L.F."/>
            <person name="Oliveira U."/>
            <person name="Santos F.R."/>
            <person name="Vidigal T.H.D.A."/>
            <person name="Brescovit A.D."/>
            <person name="Santos A.J."/>
        </authorList>
    </citation>
    <scope>NUCLEOTIDE SEQUENCE</scope>
    <source>
        <tissue evidence="1">Shoot tissue taken approximately 20 cm above the soil surface</tissue>
    </source>
</reference>
<proteinExistence type="predicted"/>
<evidence type="ECO:0000313" key="1">
    <source>
        <dbReference type="EMBL" id="JAD66894.1"/>
    </source>
</evidence>
<dbReference type="EMBL" id="GBRH01231001">
    <property type="protein sequence ID" value="JAD66894.1"/>
    <property type="molecule type" value="Transcribed_RNA"/>
</dbReference>
<organism evidence="1">
    <name type="scientific">Arundo donax</name>
    <name type="common">Giant reed</name>
    <name type="synonym">Donax arundinaceus</name>
    <dbReference type="NCBI Taxonomy" id="35708"/>
    <lineage>
        <taxon>Eukaryota</taxon>
        <taxon>Viridiplantae</taxon>
        <taxon>Streptophyta</taxon>
        <taxon>Embryophyta</taxon>
        <taxon>Tracheophyta</taxon>
        <taxon>Spermatophyta</taxon>
        <taxon>Magnoliopsida</taxon>
        <taxon>Liliopsida</taxon>
        <taxon>Poales</taxon>
        <taxon>Poaceae</taxon>
        <taxon>PACMAD clade</taxon>
        <taxon>Arundinoideae</taxon>
        <taxon>Arundineae</taxon>
        <taxon>Arundo</taxon>
    </lineage>
</organism>